<dbReference type="OrthoDB" id="20872at2759"/>
<organism evidence="1 2">
    <name type="scientific">Hyaloscypha bicolor E</name>
    <dbReference type="NCBI Taxonomy" id="1095630"/>
    <lineage>
        <taxon>Eukaryota</taxon>
        <taxon>Fungi</taxon>
        <taxon>Dikarya</taxon>
        <taxon>Ascomycota</taxon>
        <taxon>Pezizomycotina</taxon>
        <taxon>Leotiomycetes</taxon>
        <taxon>Helotiales</taxon>
        <taxon>Hyaloscyphaceae</taxon>
        <taxon>Hyaloscypha</taxon>
        <taxon>Hyaloscypha bicolor</taxon>
    </lineage>
</organism>
<dbReference type="GeneID" id="36594878"/>
<protein>
    <recommendedName>
        <fullName evidence="3">Heterokaryon incompatibility domain-containing protein</fullName>
    </recommendedName>
</protein>
<dbReference type="STRING" id="1095630.A0A2J6TBK6"/>
<accession>A0A2J6TBK6</accession>
<dbReference type="AlphaFoldDB" id="A0A2J6TBK6"/>
<dbReference type="RefSeq" id="XP_024737262.1">
    <property type="nucleotide sequence ID" value="XM_024886801.1"/>
</dbReference>
<dbReference type="PANTHER" id="PTHR39596">
    <property type="match status" value="1"/>
</dbReference>
<gene>
    <name evidence="1" type="ORF">K444DRAFT_663184</name>
</gene>
<sequence>MDPRFRILPRPKGFSSSISLLIRAEKTPDTCQNIQPGVEPINIFQFVKFKEQRIVNFNDYLHDFPNVHVLDLFQQICITADVKHCQNEKCQAIRREMINAPACEWKCFRDWALVTMSCQMNSKTQGLDLESWKWAEIAHNLSIVATFTRRDKMLAANVDLFQVHELINWMVTINSHLHPSFEPHSPLRTHITKQKIVEATQTAQKVGICQNRLWNLTVGGGEREEVDLPILMAVVEKHSTQFMKHRGYEDHGICTAGVCCFNNIDNTRVKQLHKCSTKDCEELLHFPLSELERPYERFTWWIDDIENTKNIPYIATEKSQGQYMAISHVWSDGTGGGIQGEGLVNRCLFKYFQGIAKELRCTAIWWDTICIPVERATRQNAISRMHENFEEAAHTIIHDQYLVQFPWTDDSRPCLALLLSPWFTRAWTALELMMSRKGKVSVVYRHPNDPGRYIIKNLDKDILALHPAYSSRSHWIASTLVSQLRGQRIDCIGDILKILKTRSTSWPRDLMVVAGLLAGHNPKVNTPGFIAQITRDIVLGLVEIEESFLYHGHTTMTEKMGFSWCPFSLLDGDILTNTDRPERVYVDEDGAVSGNWDYRILDKEDAVNVRPYSFHISVDWKIRVALEQWESCLLLRNTHNRKGLALLVVPLDVAKCEIGGIEYVVLDCQYIGTVYTTNLRWGDSYSASVRLGKLSKHPTLSAEEITNRYYDTKGCRIYGRPWEDQLHSIKQARKQYSDRVATSNHHSF</sequence>
<dbReference type="Proteomes" id="UP000235371">
    <property type="component" value="Unassembled WGS sequence"/>
</dbReference>
<reference evidence="1 2" key="1">
    <citation type="submission" date="2016-04" db="EMBL/GenBank/DDBJ databases">
        <title>A degradative enzymes factory behind the ericoid mycorrhizal symbiosis.</title>
        <authorList>
            <consortium name="DOE Joint Genome Institute"/>
            <person name="Martino E."/>
            <person name="Morin E."/>
            <person name="Grelet G."/>
            <person name="Kuo A."/>
            <person name="Kohler A."/>
            <person name="Daghino S."/>
            <person name="Barry K."/>
            <person name="Choi C."/>
            <person name="Cichocki N."/>
            <person name="Clum A."/>
            <person name="Copeland A."/>
            <person name="Hainaut M."/>
            <person name="Haridas S."/>
            <person name="Labutti K."/>
            <person name="Lindquist E."/>
            <person name="Lipzen A."/>
            <person name="Khouja H.-R."/>
            <person name="Murat C."/>
            <person name="Ohm R."/>
            <person name="Olson A."/>
            <person name="Spatafora J."/>
            <person name="Veneault-Fourrey C."/>
            <person name="Henrissat B."/>
            <person name="Grigoriev I."/>
            <person name="Martin F."/>
            <person name="Perotto S."/>
        </authorList>
    </citation>
    <scope>NUCLEOTIDE SEQUENCE [LARGE SCALE GENOMIC DNA]</scope>
    <source>
        <strain evidence="1 2">E</strain>
    </source>
</reference>
<evidence type="ECO:0008006" key="3">
    <source>
        <dbReference type="Google" id="ProtNLM"/>
    </source>
</evidence>
<proteinExistence type="predicted"/>
<evidence type="ECO:0000313" key="2">
    <source>
        <dbReference type="Proteomes" id="UP000235371"/>
    </source>
</evidence>
<evidence type="ECO:0000313" key="1">
    <source>
        <dbReference type="EMBL" id="PMD60358.1"/>
    </source>
</evidence>
<dbReference type="PANTHER" id="PTHR39596:SF2">
    <property type="entry name" value="HET DOMAIN PROTEIN (AFU_ORTHOLOGUE AFUA_1G17550)-RELATED"/>
    <property type="match status" value="1"/>
</dbReference>
<dbReference type="InParanoid" id="A0A2J6TBK6"/>
<keyword evidence="2" id="KW-1185">Reference proteome</keyword>
<dbReference type="EMBL" id="KZ613790">
    <property type="protein sequence ID" value="PMD60358.1"/>
    <property type="molecule type" value="Genomic_DNA"/>
</dbReference>
<name>A0A2J6TBK6_9HELO</name>